<name>A0A9N8HAN2_9STRA</name>
<comment type="caution">
    <text evidence="1">The sequence shown here is derived from an EMBL/GenBank/DDBJ whole genome shotgun (WGS) entry which is preliminary data.</text>
</comment>
<sequence>MRLYSSAVINKVATKYFVNQKYRKKNKHVRLSYRDYSDLFACEPHEIKYIWRKLDAYAEENPFKRVDGLLLTLFYYKKYPTWDDFAKRTGRDQNTLRKMTDMVTTIIASNVDWIKLSNRFYADNGSICKQCIDGIDAETKEVRPMDPKLMSHKFKHAGLRYLVATNIQTGDLTYVDGPYAAGEWPDLRAARNRFCYDMTAEGLEGERTLADGGFNDGYEFFETPTGHNDEDQRMKSLVRARHEQINSRFKDYAIICQRFRARDPFKHAEYFYAVANIIQLKIHRNGLYAESEKATKMWQVDYYDVYPEEGMEEVVSP</sequence>
<protein>
    <recommendedName>
        <fullName evidence="3">DDE Tnp4 domain-containing protein</fullName>
    </recommendedName>
</protein>
<accession>A0A9N8HAN2</accession>
<organism evidence="1 2">
    <name type="scientific">Seminavis robusta</name>
    <dbReference type="NCBI Taxonomy" id="568900"/>
    <lineage>
        <taxon>Eukaryota</taxon>
        <taxon>Sar</taxon>
        <taxon>Stramenopiles</taxon>
        <taxon>Ochrophyta</taxon>
        <taxon>Bacillariophyta</taxon>
        <taxon>Bacillariophyceae</taxon>
        <taxon>Bacillariophycidae</taxon>
        <taxon>Naviculales</taxon>
        <taxon>Naviculaceae</taxon>
        <taxon>Seminavis</taxon>
    </lineage>
</organism>
<dbReference type="Proteomes" id="UP001153069">
    <property type="component" value="Unassembled WGS sequence"/>
</dbReference>
<evidence type="ECO:0000313" key="2">
    <source>
        <dbReference type="Proteomes" id="UP001153069"/>
    </source>
</evidence>
<evidence type="ECO:0000313" key="1">
    <source>
        <dbReference type="EMBL" id="CAB9507356.1"/>
    </source>
</evidence>
<dbReference type="AlphaFoldDB" id="A0A9N8HAN2"/>
<evidence type="ECO:0008006" key="3">
    <source>
        <dbReference type="Google" id="ProtNLM"/>
    </source>
</evidence>
<proteinExistence type="predicted"/>
<keyword evidence="2" id="KW-1185">Reference proteome</keyword>
<reference evidence="1" key="1">
    <citation type="submission" date="2020-06" db="EMBL/GenBank/DDBJ databases">
        <authorList>
            <consortium name="Plant Systems Biology data submission"/>
        </authorList>
    </citation>
    <scope>NUCLEOTIDE SEQUENCE</scope>
    <source>
        <strain evidence="1">D6</strain>
    </source>
</reference>
<dbReference type="EMBL" id="CAICTM010000301">
    <property type="protein sequence ID" value="CAB9507356.1"/>
    <property type="molecule type" value="Genomic_DNA"/>
</dbReference>
<gene>
    <name evidence="1" type="ORF">SEMRO_302_G112310.1</name>
</gene>
<dbReference type="OrthoDB" id="2142338at2759"/>